<evidence type="ECO:0000256" key="2">
    <source>
        <dbReference type="ARBA" id="ARBA00023002"/>
    </source>
</evidence>
<evidence type="ECO:0000256" key="1">
    <source>
        <dbReference type="ARBA" id="ARBA00006484"/>
    </source>
</evidence>
<dbReference type="SMART" id="SM00822">
    <property type="entry name" value="PKS_KR"/>
    <property type="match status" value="1"/>
</dbReference>
<dbReference type="SUPFAM" id="SSF51735">
    <property type="entry name" value="NAD(P)-binding Rossmann-fold domains"/>
    <property type="match status" value="1"/>
</dbReference>
<dbReference type="EMBL" id="CP130613">
    <property type="protein sequence ID" value="WKW15633.1"/>
    <property type="molecule type" value="Genomic_DNA"/>
</dbReference>
<dbReference type="GO" id="GO:0016491">
    <property type="term" value="F:oxidoreductase activity"/>
    <property type="evidence" value="ECO:0007669"/>
    <property type="project" value="UniProtKB-KW"/>
</dbReference>
<accession>A0AA49JVG4</accession>
<dbReference type="AlphaFoldDB" id="A0AA49K1R5"/>
<dbReference type="CDD" id="cd05233">
    <property type="entry name" value="SDR_c"/>
    <property type="match status" value="1"/>
</dbReference>
<dbReference type="RefSeq" id="WP_367885603.1">
    <property type="nucleotide sequence ID" value="NZ_CP130612.1"/>
</dbReference>
<dbReference type="InterPro" id="IPR051122">
    <property type="entry name" value="SDR_DHRS6-like"/>
</dbReference>
<evidence type="ECO:0000313" key="6">
    <source>
        <dbReference type="Proteomes" id="UP001229955"/>
    </source>
</evidence>
<evidence type="ECO:0000313" key="5">
    <source>
        <dbReference type="EMBL" id="WKW15633.1"/>
    </source>
</evidence>
<feature type="domain" description="Ketoreductase" evidence="3">
    <location>
        <begin position="11"/>
        <end position="196"/>
    </location>
</feature>
<comment type="similarity">
    <text evidence="1">Belongs to the short-chain dehydrogenases/reductases (SDR) family.</text>
</comment>
<proteinExistence type="inferred from homology"/>
<gene>
    <name evidence="4" type="ORF">Strain138_002034</name>
    <name evidence="5" type="ORF">Strain318_002033</name>
</gene>
<dbReference type="KEGG" id="pspc:Strain318_002033"/>
<keyword evidence="6" id="KW-1185">Reference proteome</keyword>
<dbReference type="InterPro" id="IPR057326">
    <property type="entry name" value="KR_dom"/>
</dbReference>
<evidence type="ECO:0000259" key="3">
    <source>
        <dbReference type="SMART" id="SM00822"/>
    </source>
</evidence>
<dbReference type="EMBL" id="CP130612">
    <property type="protein sequence ID" value="WKW12726.1"/>
    <property type="molecule type" value="Genomic_DNA"/>
</dbReference>
<protein>
    <submittedName>
        <fullName evidence="5">SDR family oxidoreductase</fullName>
    </submittedName>
</protein>
<dbReference type="InterPro" id="IPR002347">
    <property type="entry name" value="SDR_fam"/>
</dbReference>
<organism evidence="5 6">
    <name type="scientific">Pseudogemmatithrix spongiicola</name>
    <dbReference type="NCBI Taxonomy" id="3062599"/>
    <lineage>
        <taxon>Bacteria</taxon>
        <taxon>Pseudomonadati</taxon>
        <taxon>Gemmatimonadota</taxon>
        <taxon>Gemmatimonadia</taxon>
        <taxon>Gemmatimonadales</taxon>
        <taxon>Gemmatimonadaceae</taxon>
        <taxon>Pseudogemmatithrix</taxon>
    </lineage>
</organism>
<keyword evidence="2" id="KW-0560">Oxidoreductase</keyword>
<evidence type="ECO:0000313" key="4">
    <source>
        <dbReference type="EMBL" id="WKW12726.1"/>
    </source>
</evidence>
<dbReference type="Pfam" id="PF13561">
    <property type="entry name" value="adh_short_C2"/>
    <property type="match status" value="1"/>
</dbReference>
<dbReference type="Gene3D" id="3.40.50.720">
    <property type="entry name" value="NAD(P)-binding Rossmann-like Domain"/>
    <property type="match status" value="1"/>
</dbReference>
<sequence>MTLNRDLSSAGAFVILGAAGGIGSAIARSLAADGARLVLAGRRPEALDALAAGLHAHGAEVETAAVEASDFAAVEALVAGAAQRHGLVAGIVNAVGSILLKPAHMTSEADLADTLRQNVQTAFAAVRAAGKVMTDGGSVLLFASSASEVGLPNHEAIAAAKAAVGGLARSAAATYAGRKLRVNALAPGLVETPLAARITGNAKSLEVSVAMHPAGRIGRPEDVVPAARWLLDPASDWVTGQVIPIDGGMSRVRAGR</sequence>
<accession>A0AA49K1R5</accession>
<dbReference type="PANTHER" id="PTHR43477">
    <property type="entry name" value="DIHYDROANTICAPSIN 7-DEHYDROGENASE"/>
    <property type="match status" value="1"/>
</dbReference>
<name>A0AA49K1R5_9BACT</name>
<dbReference type="Proteomes" id="UP001229955">
    <property type="component" value="Chromosome"/>
</dbReference>
<dbReference type="PANTHER" id="PTHR43477:SF1">
    <property type="entry name" value="DIHYDROANTICAPSIN 7-DEHYDROGENASE"/>
    <property type="match status" value="1"/>
</dbReference>
<reference evidence="5" key="1">
    <citation type="submission" date="2023-07" db="EMBL/GenBank/DDBJ databases">
        <authorList>
            <person name="Haufschild T."/>
            <person name="Kallscheuer N."/>
            <person name="Hammer J."/>
            <person name="Kohn T."/>
            <person name="Kabuu M."/>
            <person name="Jogler M."/>
            <person name="Wohfarth N."/>
            <person name="Heuer A."/>
            <person name="Rohde M."/>
            <person name="van Teeseling M.C.F."/>
            <person name="Jogler C."/>
        </authorList>
    </citation>
    <scope>NUCLEOTIDE SEQUENCE</scope>
    <source>
        <strain evidence="4">Strain 138</strain>
        <strain evidence="5">Strain 318</strain>
    </source>
</reference>
<dbReference type="InterPro" id="IPR036291">
    <property type="entry name" value="NAD(P)-bd_dom_sf"/>
</dbReference>
<dbReference type="PRINTS" id="PR00081">
    <property type="entry name" value="GDHRDH"/>
</dbReference>